<organism evidence="1 2">
    <name type="scientific">Trichoderma asperellum (strain ATCC 204424 / CBS 433.97 / NBRC 101777)</name>
    <dbReference type="NCBI Taxonomy" id="1042311"/>
    <lineage>
        <taxon>Eukaryota</taxon>
        <taxon>Fungi</taxon>
        <taxon>Dikarya</taxon>
        <taxon>Ascomycota</taxon>
        <taxon>Pezizomycotina</taxon>
        <taxon>Sordariomycetes</taxon>
        <taxon>Hypocreomycetidae</taxon>
        <taxon>Hypocreales</taxon>
        <taxon>Hypocreaceae</taxon>
        <taxon>Trichoderma</taxon>
    </lineage>
</organism>
<dbReference type="Proteomes" id="UP000240493">
    <property type="component" value="Unassembled WGS sequence"/>
</dbReference>
<keyword evidence="2" id="KW-1185">Reference proteome</keyword>
<evidence type="ECO:0000313" key="1">
    <source>
        <dbReference type="EMBL" id="PTB40635.1"/>
    </source>
</evidence>
<proteinExistence type="predicted"/>
<accession>A0A2T3Z775</accession>
<evidence type="ECO:0000313" key="2">
    <source>
        <dbReference type="Proteomes" id="UP000240493"/>
    </source>
</evidence>
<name>A0A2T3Z775_TRIA4</name>
<reference evidence="1 2" key="1">
    <citation type="submission" date="2016-07" db="EMBL/GenBank/DDBJ databases">
        <title>Multiple horizontal gene transfer events from other fungi enriched the ability of initially mycotrophic Trichoderma (Ascomycota) to feed on dead plant biomass.</title>
        <authorList>
            <consortium name="DOE Joint Genome Institute"/>
            <person name="Aerts A."/>
            <person name="Atanasova L."/>
            <person name="Chenthamara K."/>
            <person name="Zhang J."/>
            <person name="Grujic M."/>
            <person name="Henrissat B."/>
            <person name="Kuo A."/>
            <person name="Salamov A."/>
            <person name="Lipzen A."/>
            <person name="Labutti K."/>
            <person name="Barry K."/>
            <person name="Miao Y."/>
            <person name="Rahimi M.J."/>
            <person name="Shen Q."/>
            <person name="Grigoriev I.V."/>
            <person name="Kubicek C.P."/>
            <person name="Druzhinina I.S."/>
        </authorList>
    </citation>
    <scope>NUCLEOTIDE SEQUENCE [LARGE SCALE GENOMIC DNA]</scope>
    <source>
        <strain evidence="1 2">CBS 433.97</strain>
    </source>
</reference>
<gene>
    <name evidence="1" type="ORF">M441DRAFT_58130</name>
</gene>
<dbReference type="AlphaFoldDB" id="A0A2T3Z775"/>
<sequence length="85" mass="9383">MVLLSTCSSAFGATSLVSFGWTVCNSHLLYSTSANMFASLKITAIRTSYVLGYTVENISILYHTVVPSHTQFDSRGEQTRVRLPF</sequence>
<dbReference type="EMBL" id="KZ679262">
    <property type="protein sequence ID" value="PTB40635.1"/>
    <property type="molecule type" value="Genomic_DNA"/>
</dbReference>
<protein>
    <submittedName>
        <fullName evidence="1">Uncharacterized protein</fullName>
    </submittedName>
</protein>